<dbReference type="PANTHER" id="PTHR46254">
    <property type="entry name" value="PROTEIN GVQW1-RELATED"/>
    <property type="match status" value="1"/>
</dbReference>
<reference evidence="1" key="3">
    <citation type="submission" date="2025-09" db="UniProtKB">
        <authorList>
            <consortium name="Ensembl"/>
        </authorList>
    </citation>
    <scope>IDENTIFICATION</scope>
</reference>
<reference evidence="1 2" key="1">
    <citation type="submission" date="2009-03" db="EMBL/GenBank/DDBJ databases">
        <authorList>
            <person name="Warren W."/>
            <person name="Ye L."/>
            <person name="Minx P."/>
            <person name="Worley K."/>
            <person name="Gibbs R."/>
            <person name="Wilson R.K."/>
        </authorList>
    </citation>
    <scope>NUCLEOTIDE SEQUENCE [LARGE SCALE GENOMIC DNA]</scope>
</reference>
<reference evidence="1" key="2">
    <citation type="submission" date="2025-08" db="UniProtKB">
        <authorList>
            <consortium name="Ensembl"/>
        </authorList>
    </citation>
    <scope>IDENTIFICATION</scope>
</reference>
<protein>
    <submittedName>
        <fullName evidence="1">Uncharacterized protein</fullName>
    </submittedName>
</protein>
<name>A0A8I3WHM3_CALJA</name>
<evidence type="ECO:0000313" key="2">
    <source>
        <dbReference type="Proteomes" id="UP000008225"/>
    </source>
</evidence>
<dbReference type="Proteomes" id="UP000008225">
    <property type="component" value="Chromosome 9"/>
</dbReference>
<keyword evidence="2" id="KW-1185">Reference proteome</keyword>
<proteinExistence type="predicted"/>
<dbReference type="AlphaFoldDB" id="A0A8I3WHM3"/>
<accession>A0A8I3WHM3</accession>
<sequence>LQDLNLHHHYVIYKLWNWDCYNFFFLRQSLALVAQAGVQWHNLGSLQPPSPGFKQFSCLGLPSSWDYRCTPIIPALWEAKAGGSPEVRSSRPA</sequence>
<organism evidence="1 2">
    <name type="scientific">Callithrix jacchus</name>
    <name type="common">White-tufted-ear marmoset</name>
    <name type="synonym">Simia Jacchus</name>
    <dbReference type="NCBI Taxonomy" id="9483"/>
    <lineage>
        <taxon>Eukaryota</taxon>
        <taxon>Metazoa</taxon>
        <taxon>Chordata</taxon>
        <taxon>Craniata</taxon>
        <taxon>Vertebrata</taxon>
        <taxon>Euteleostomi</taxon>
        <taxon>Mammalia</taxon>
        <taxon>Eutheria</taxon>
        <taxon>Euarchontoglires</taxon>
        <taxon>Primates</taxon>
        <taxon>Haplorrhini</taxon>
        <taxon>Platyrrhini</taxon>
        <taxon>Cebidae</taxon>
        <taxon>Callitrichinae</taxon>
        <taxon>Callithrix</taxon>
        <taxon>Callithrix</taxon>
    </lineage>
</organism>
<evidence type="ECO:0000313" key="1">
    <source>
        <dbReference type="Ensembl" id="ENSCJAP00000094311.1"/>
    </source>
</evidence>
<dbReference type="Ensembl" id="ENSCJAT00000141802.1">
    <property type="protein sequence ID" value="ENSCJAP00000094311.1"/>
    <property type="gene ID" value="ENSCJAG00000074488.1"/>
</dbReference>
<dbReference type="GeneTree" id="ENSGT00940000170471"/>